<dbReference type="Gene3D" id="2.120.10.30">
    <property type="entry name" value="TolB, C-terminal domain"/>
    <property type="match status" value="1"/>
</dbReference>
<dbReference type="Proteomes" id="UP000584867">
    <property type="component" value="Unassembled WGS sequence"/>
</dbReference>
<evidence type="ECO:0000313" key="2">
    <source>
        <dbReference type="EMBL" id="MBB5064848.1"/>
    </source>
</evidence>
<evidence type="ECO:0000313" key="3">
    <source>
        <dbReference type="Proteomes" id="UP000584867"/>
    </source>
</evidence>
<comment type="caution">
    <text evidence="2">The sequence shown here is derived from an EMBL/GenBank/DDBJ whole genome shotgun (WGS) entry which is preliminary data.</text>
</comment>
<proteinExistence type="predicted"/>
<dbReference type="RefSeq" id="WP_184257084.1">
    <property type="nucleotide sequence ID" value="NZ_JACHIO010000013.1"/>
</dbReference>
<accession>A0A7W8E9U2</accession>
<dbReference type="InterPro" id="IPR011042">
    <property type="entry name" value="6-blade_b-propeller_TolB-like"/>
</dbReference>
<feature type="signal peptide" evidence="1">
    <location>
        <begin position="1"/>
        <end position="23"/>
    </location>
</feature>
<reference evidence="2 3" key="1">
    <citation type="submission" date="2020-08" db="EMBL/GenBank/DDBJ databases">
        <title>Genomic Encyclopedia of Type Strains, Phase IV (KMG-V): Genome sequencing to study the core and pangenomes of soil and plant-associated prokaryotes.</title>
        <authorList>
            <person name="Whitman W."/>
        </authorList>
    </citation>
    <scope>NUCLEOTIDE SEQUENCE [LARGE SCALE GENOMIC DNA]</scope>
    <source>
        <strain evidence="2 3">X5P3</strain>
    </source>
</reference>
<dbReference type="SUPFAM" id="SSF63829">
    <property type="entry name" value="Calcium-dependent phosphotriesterase"/>
    <property type="match status" value="1"/>
</dbReference>
<dbReference type="AlphaFoldDB" id="A0A7W8E9U2"/>
<feature type="chain" id="PRO_5031389081" evidence="1">
    <location>
        <begin position="24"/>
        <end position="467"/>
    </location>
</feature>
<dbReference type="EMBL" id="JACHIO010000013">
    <property type="protein sequence ID" value="MBB5064848.1"/>
    <property type="molecule type" value="Genomic_DNA"/>
</dbReference>
<protein>
    <submittedName>
        <fullName evidence="2">Glucose/arabinose dehydrogenase</fullName>
    </submittedName>
</protein>
<organism evidence="2 3">
    <name type="scientific">Granulicella mallensis</name>
    <dbReference type="NCBI Taxonomy" id="940614"/>
    <lineage>
        <taxon>Bacteria</taxon>
        <taxon>Pseudomonadati</taxon>
        <taxon>Acidobacteriota</taxon>
        <taxon>Terriglobia</taxon>
        <taxon>Terriglobales</taxon>
        <taxon>Acidobacteriaceae</taxon>
        <taxon>Granulicella</taxon>
    </lineage>
</organism>
<sequence length="467" mass="50780">MNLLSKLLILSACILPLSLQAQAPSHSIPHTLTFAPGKSITLSLPQEFEINVAASGLHRVRFFAQAPDGRIFATGMYNLADNTQGSVFILDGWNEKTHTFTHVTHYLDHLRNPNNLAFWTDPATHQTWLYLPLTDRLLRYKYNSGDNAPSSPPQILTHYPDYGLNYKYGGWHLTRTVAIATLHGQTRVYIAAGSSCDYCREHEVIRATLSVMDPDGSHQQLLAHGLRNAVDLRFIPGLDGGSLFASNMGDDHLGDTLPEDSFFELDSNTKPGVVANVRPGTPSNVNYGWPTCYFAHGKPTLDTTPLPETPGPDDPRTLADRPALAEAGTLLAAGGGHSLSIDPNADLGTIPPPLTSCKDVPAAYTTFAAHSSPLGMAYFDGNNSLLHGSFLVALHGAGHPRIATGYRLTRFTPGDHTPHDFMTGFLTMENGKPVIHGRPCGLLQIGPDSFLLTDDYLGLVYFIHPKS</sequence>
<keyword evidence="1" id="KW-0732">Signal</keyword>
<evidence type="ECO:0000256" key="1">
    <source>
        <dbReference type="SAM" id="SignalP"/>
    </source>
</evidence>
<name>A0A7W8E9U2_9BACT</name>
<gene>
    <name evidence="2" type="ORF">HDF15_003210</name>
</gene>